<keyword evidence="3" id="KW-1185">Reference proteome</keyword>
<feature type="compositionally biased region" description="Basic and acidic residues" evidence="1">
    <location>
        <begin position="591"/>
        <end position="600"/>
    </location>
</feature>
<reference evidence="2 3" key="1">
    <citation type="journal article" date="2018" name="Genome Biol. Evol.">
        <title>Multiple Roots of Fruiting Body Formation in Amoebozoa.</title>
        <authorList>
            <person name="Hillmann F."/>
            <person name="Forbes G."/>
            <person name="Novohradska S."/>
            <person name="Ferling I."/>
            <person name="Riege K."/>
            <person name="Groth M."/>
            <person name="Westermann M."/>
            <person name="Marz M."/>
            <person name="Spaller T."/>
            <person name="Winckler T."/>
            <person name="Schaap P."/>
            <person name="Glockner G."/>
        </authorList>
    </citation>
    <scope>NUCLEOTIDE SEQUENCE [LARGE SCALE GENOMIC DNA]</scope>
    <source>
        <strain evidence="2 3">Jena</strain>
    </source>
</reference>
<sequence>MHENSVVKLSKVKENIIGTNDRYHRKCVDRLPSAPGHSEAVDLLRSATGLNAEQTRISLTDQCQTAIGSLQKIPSTSNDKKQEYSTVELPEDMWRLISHLIGPESNYGQDSPYNSRDLRDLYNLVREPRSLSLTRYEMTCNSELYRMVHPVYIQHLMSIVVLPPPTTAHSILYTEPLYTQLTHTLMIRVAQESWKDAGIFHWMFSKLPLPNLRRIVFLSHLRDLHFFEFSWLGDRKIEKVRIFFHQPFHPELSERRDTYTPSEHLLNSLLPFLTPNLTSFELCILSQHIETSTHYPSFSNMIEFAYQLGECHNLKILRLPVEFGLICQLKRDSDSAEYIHWLHTVRWPKLESVNLCGLDGFLQRHSTVTTLRDNSRASYQRSDVLPKLETLFCYDVNIRSYLGPLDTTGQPRPLKCIQLWQHRSNTDHSWLRLVPPTVCELFFLSYDHRVLPVLPLSLPLLTRLTINDENRNIWSIDYIRPGDRTSVPSWLSYVKQWYKAVPSLRYIHLIGFKCRILFDRERRMATIVRNEGGKRAETIAGMNEKDIDHFCWDEEYRYVQREWFSREAMERAGVASNISLGYLTKFQRGGEAKMEKREDPSSITNNPKLNGALSKDSKCRQLPELKENTTSIDLLQWVKGVAHGLVCVVKGLDNPIKNSLDLTSSKPSQLLKYFGDTSNNVPWRPQKTRTMGRR</sequence>
<evidence type="ECO:0000256" key="1">
    <source>
        <dbReference type="SAM" id="MobiDB-lite"/>
    </source>
</evidence>
<feature type="region of interest" description="Disordered" evidence="1">
    <location>
        <begin position="591"/>
        <end position="610"/>
    </location>
</feature>
<dbReference type="EMBL" id="MDYQ01000136">
    <property type="protein sequence ID" value="PRP80842.1"/>
    <property type="molecule type" value="Genomic_DNA"/>
</dbReference>
<name>A0A2P6NA73_9EUKA</name>
<gene>
    <name evidence="2" type="ORF">PROFUN_11397</name>
</gene>
<evidence type="ECO:0000313" key="2">
    <source>
        <dbReference type="EMBL" id="PRP80842.1"/>
    </source>
</evidence>
<dbReference type="InParanoid" id="A0A2P6NA73"/>
<accession>A0A2P6NA73</accession>
<evidence type="ECO:0000313" key="3">
    <source>
        <dbReference type="Proteomes" id="UP000241769"/>
    </source>
</evidence>
<organism evidence="2 3">
    <name type="scientific">Planoprotostelium fungivorum</name>
    <dbReference type="NCBI Taxonomy" id="1890364"/>
    <lineage>
        <taxon>Eukaryota</taxon>
        <taxon>Amoebozoa</taxon>
        <taxon>Evosea</taxon>
        <taxon>Variosea</taxon>
        <taxon>Cavosteliida</taxon>
        <taxon>Cavosteliaceae</taxon>
        <taxon>Planoprotostelium</taxon>
    </lineage>
</organism>
<dbReference type="AlphaFoldDB" id="A0A2P6NA73"/>
<proteinExistence type="predicted"/>
<dbReference type="Proteomes" id="UP000241769">
    <property type="component" value="Unassembled WGS sequence"/>
</dbReference>
<comment type="caution">
    <text evidence="2">The sequence shown here is derived from an EMBL/GenBank/DDBJ whole genome shotgun (WGS) entry which is preliminary data.</text>
</comment>
<protein>
    <submittedName>
        <fullName evidence="2">Uncharacterized protein</fullName>
    </submittedName>
</protein>